<evidence type="ECO:0000256" key="1">
    <source>
        <dbReference type="SAM" id="MobiDB-lite"/>
    </source>
</evidence>
<protein>
    <recommendedName>
        <fullName evidence="2">Protein kinase domain-containing protein</fullName>
    </recommendedName>
</protein>
<proteinExistence type="predicted"/>
<feature type="compositionally biased region" description="Polar residues" evidence="1">
    <location>
        <begin position="332"/>
        <end position="342"/>
    </location>
</feature>
<dbReference type="InterPro" id="IPR008266">
    <property type="entry name" value="Tyr_kinase_AS"/>
</dbReference>
<dbReference type="Gene3D" id="1.10.510.10">
    <property type="entry name" value="Transferase(Phosphotransferase) domain 1"/>
    <property type="match status" value="1"/>
</dbReference>
<dbReference type="SUPFAM" id="SSF56112">
    <property type="entry name" value="Protein kinase-like (PK-like)"/>
    <property type="match status" value="1"/>
</dbReference>
<dbReference type="InterPro" id="IPR050122">
    <property type="entry name" value="RTK"/>
</dbReference>
<dbReference type="InterPro" id="IPR011009">
    <property type="entry name" value="Kinase-like_dom_sf"/>
</dbReference>
<dbReference type="EMBL" id="CAXLJM020000027">
    <property type="protein sequence ID" value="CAL8096152.1"/>
    <property type="molecule type" value="Genomic_DNA"/>
</dbReference>
<dbReference type="CDD" id="cd00192">
    <property type="entry name" value="PTKc"/>
    <property type="match status" value="1"/>
</dbReference>
<feature type="region of interest" description="Disordered" evidence="1">
    <location>
        <begin position="332"/>
        <end position="352"/>
    </location>
</feature>
<reference evidence="3 4" key="1">
    <citation type="submission" date="2024-08" db="EMBL/GenBank/DDBJ databases">
        <authorList>
            <person name="Cucini C."/>
            <person name="Frati F."/>
        </authorList>
    </citation>
    <scope>NUCLEOTIDE SEQUENCE [LARGE SCALE GENOMIC DNA]</scope>
</reference>
<evidence type="ECO:0000313" key="3">
    <source>
        <dbReference type="EMBL" id="CAL8096152.1"/>
    </source>
</evidence>
<dbReference type="PRINTS" id="PR00109">
    <property type="entry name" value="TYRKINASE"/>
</dbReference>
<accession>A0ABP1QAQ2</accession>
<evidence type="ECO:0000259" key="2">
    <source>
        <dbReference type="PROSITE" id="PS50011"/>
    </source>
</evidence>
<dbReference type="PANTHER" id="PTHR24416">
    <property type="entry name" value="TYROSINE-PROTEIN KINASE RECEPTOR"/>
    <property type="match status" value="1"/>
</dbReference>
<dbReference type="InterPro" id="IPR001245">
    <property type="entry name" value="Ser-Thr/Tyr_kinase_cat_dom"/>
</dbReference>
<dbReference type="InterPro" id="IPR000719">
    <property type="entry name" value="Prot_kinase_dom"/>
</dbReference>
<gene>
    <name evidence="3" type="ORF">ODALV1_LOCUS9282</name>
</gene>
<keyword evidence="4" id="KW-1185">Reference proteome</keyword>
<dbReference type="Proteomes" id="UP001642540">
    <property type="component" value="Unassembled WGS sequence"/>
</dbReference>
<name>A0ABP1QAQ2_9HEXA</name>
<dbReference type="PROSITE" id="PS00109">
    <property type="entry name" value="PROTEIN_KINASE_TYR"/>
    <property type="match status" value="1"/>
</dbReference>
<evidence type="ECO:0000313" key="4">
    <source>
        <dbReference type="Proteomes" id="UP001642540"/>
    </source>
</evidence>
<feature type="domain" description="Protein kinase" evidence="2">
    <location>
        <begin position="24"/>
        <end position="317"/>
    </location>
</feature>
<organism evidence="3 4">
    <name type="scientific">Orchesella dallaii</name>
    <dbReference type="NCBI Taxonomy" id="48710"/>
    <lineage>
        <taxon>Eukaryota</taxon>
        <taxon>Metazoa</taxon>
        <taxon>Ecdysozoa</taxon>
        <taxon>Arthropoda</taxon>
        <taxon>Hexapoda</taxon>
        <taxon>Collembola</taxon>
        <taxon>Entomobryomorpha</taxon>
        <taxon>Entomobryoidea</taxon>
        <taxon>Orchesellidae</taxon>
        <taxon>Orchesellinae</taxon>
        <taxon>Orchesella</taxon>
    </lineage>
</organism>
<dbReference type="PANTHER" id="PTHR24416:SF611">
    <property type="entry name" value="TYROSINE-PROTEIN KINASE TRANSMEMBRANE RECEPTOR ROR"/>
    <property type="match status" value="1"/>
</dbReference>
<dbReference type="Pfam" id="PF07714">
    <property type="entry name" value="PK_Tyr_Ser-Thr"/>
    <property type="match status" value="1"/>
</dbReference>
<comment type="caution">
    <text evidence="3">The sequence shown here is derived from an EMBL/GenBank/DDBJ whole genome shotgun (WGS) entry which is preliminary data.</text>
</comment>
<dbReference type="PROSITE" id="PS50011">
    <property type="entry name" value="PROTEIN_KINASE_DOM"/>
    <property type="match status" value="1"/>
</dbReference>
<sequence>MHNHDSIYEDPTWHAVPLQKEELSISKSIAARGQFGASYMLGRIRTNADKFLPTEIETKAMVKSCCESEKCFSGLRSEMNIMHDLSHTNILQLIGYCVEDTNDEPKLILAYEYCANGNLIKVLQKGRPYFDSGKYSPTKVINNEILSPEIYLNFCGWHLLRWVTEIARGMEYLAFKGIVHGDVAARNVVLTCDWTAKICNFGVGQRQNIQDSYAKQLTKQVLPLAWMAPETIRYYSYTEKSDVWSFAITLWEIYTLGDIPYKDGNFRVDEKFWTLLLQDVRPSRPQHINDFMWDLLKSCWSFSPNQRPTFSKIKSFLERTVQVNKSKWEGTMSSNGCSANETSQKKKRSTKTVTFAPSSNTGLLRKCFYAADDFLLQHGFKTH</sequence>